<gene>
    <name evidence="5" type="ORF">EV191_10717</name>
</gene>
<dbReference type="PANTHER" id="PTHR34580:SF3">
    <property type="entry name" value="PROTEIN PAFB"/>
    <property type="match status" value="1"/>
</dbReference>
<dbReference type="SMART" id="SM00420">
    <property type="entry name" value="HTH_DEOR"/>
    <property type="match status" value="1"/>
</dbReference>
<organism evidence="5 6">
    <name type="scientific">Tamaricihabitans halophyticus</name>
    <dbReference type="NCBI Taxonomy" id="1262583"/>
    <lineage>
        <taxon>Bacteria</taxon>
        <taxon>Bacillati</taxon>
        <taxon>Actinomycetota</taxon>
        <taxon>Actinomycetes</taxon>
        <taxon>Pseudonocardiales</taxon>
        <taxon>Pseudonocardiaceae</taxon>
        <taxon>Tamaricihabitans</taxon>
    </lineage>
</organism>
<dbReference type="SUPFAM" id="SSF46785">
    <property type="entry name" value="Winged helix' DNA-binding domain"/>
    <property type="match status" value="1"/>
</dbReference>
<keyword evidence="2 5" id="KW-0238">DNA-binding</keyword>
<dbReference type="RefSeq" id="WP_132878001.1">
    <property type="nucleotide sequence ID" value="NZ_SLXQ01000007.1"/>
</dbReference>
<dbReference type="GO" id="GO:0003677">
    <property type="term" value="F:DNA binding"/>
    <property type="evidence" value="ECO:0007669"/>
    <property type="project" value="UniProtKB-KW"/>
</dbReference>
<evidence type="ECO:0000259" key="4">
    <source>
        <dbReference type="PROSITE" id="PS51000"/>
    </source>
</evidence>
<dbReference type="InterPro" id="IPR001034">
    <property type="entry name" value="DeoR_HTH"/>
</dbReference>
<feature type="domain" description="HTH deoR-type" evidence="4">
    <location>
        <begin position="11"/>
        <end position="66"/>
    </location>
</feature>
<dbReference type="Pfam" id="PF08279">
    <property type="entry name" value="HTH_11"/>
    <property type="match status" value="1"/>
</dbReference>
<evidence type="ECO:0000256" key="1">
    <source>
        <dbReference type="ARBA" id="ARBA00023015"/>
    </source>
</evidence>
<name>A0A4R2QMU6_9PSEU</name>
<dbReference type="Pfam" id="PF13280">
    <property type="entry name" value="WYL"/>
    <property type="match status" value="1"/>
</dbReference>
<dbReference type="InterPro" id="IPR018356">
    <property type="entry name" value="Tscrpt_reg_HTH_DeoR_CS"/>
</dbReference>
<dbReference type="OrthoDB" id="3483912at2"/>
<dbReference type="Proteomes" id="UP000294911">
    <property type="component" value="Unassembled WGS sequence"/>
</dbReference>
<keyword evidence="3" id="KW-0804">Transcription</keyword>
<comment type="caution">
    <text evidence="5">The sequence shown here is derived from an EMBL/GenBank/DDBJ whole genome shotgun (WGS) entry which is preliminary data.</text>
</comment>
<dbReference type="InterPro" id="IPR057727">
    <property type="entry name" value="WCX_dom"/>
</dbReference>
<dbReference type="GO" id="GO:0003700">
    <property type="term" value="F:DNA-binding transcription factor activity"/>
    <property type="evidence" value="ECO:0007669"/>
    <property type="project" value="InterPro"/>
</dbReference>
<keyword evidence="1" id="KW-0805">Transcription regulation</keyword>
<dbReference type="Pfam" id="PF25583">
    <property type="entry name" value="WCX"/>
    <property type="match status" value="1"/>
</dbReference>
<reference evidence="5 6" key="1">
    <citation type="submission" date="2019-03" db="EMBL/GenBank/DDBJ databases">
        <title>Genomic Encyclopedia of Type Strains, Phase IV (KMG-IV): sequencing the most valuable type-strain genomes for metagenomic binning, comparative biology and taxonomic classification.</title>
        <authorList>
            <person name="Goeker M."/>
        </authorList>
    </citation>
    <scope>NUCLEOTIDE SEQUENCE [LARGE SCALE GENOMIC DNA]</scope>
    <source>
        <strain evidence="5 6">DSM 45765</strain>
    </source>
</reference>
<dbReference type="PROSITE" id="PS51000">
    <property type="entry name" value="HTH_DEOR_2"/>
    <property type="match status" value="1"/>
</dbReference>
<dbReference type="InterPro" id="IPR036388">
    <property type="entry name" value="WH-like_DNA-bd_sf"/>
</dbReference>
<keyword evidence="6" id="KW-1185">Reference proteome</keyword>
<dbReference type="PROSITE" id="PS00894">
    <property type="entry name" value="HTH_DEOR_1"/>
    <property type="match status" value="1"/>
</dbReference>
<dbReference type="PIRSF" id="PIRSF016838">
    <property type="entry name" value="PafC"/>
    <property type="match status" value="1"/>
</dbReference>
<dbReference type="InterPro" id="IPR026881">
    <property type="entry name" value="WYL_dom"/>
</dbReference>
<dbReference type="PANTHER" id="PTHR34580">
    <property type="match status" value="1"/>
</dbReference>
<sequence length="332" mass="36012">MDATAGVERGTTERVLALLGLLQQRSSWAGPELADHLGVTTRTVRRDIERLRSLGYPVQASHGVGGGYQLGRGRDLPPLLFDDAEAIATAVALLVGAGDAVAGAGDAALRALTKLDGVLPSRLRSEVAALAGSVASFAGGRTPADPVVLMTLARACRDETEIGFDYPAHDELRSRRVEPYRLVSSGRRWYLLAYDLHREDWRTFRVDRMREVSARSWRFRPRVTPDPVSYVQEGVASRGYPHQARFLVYAAAEQVRAQVPASAAVVLPRGPASCEVRSGADSLDYLVAHILLLGHQFEVIDPPELGQRCRVLAERLLSAADTHARSGSHLPG</sequence>
<accession>A0A4R2QMU6</accession>
<evidence type="ECO:0000313" key="5">
    <source>
        <dbReference type="EMBL" id="TCP50757.1"/>
    </source>
</evidence>
<dbReference type="EMBL" id="SLXQ01000007">
    <property type="protein sequence ID" value="TCP50757.1"/>
    <property type="molecule type" value="Genomic_DNA"/>
</dbReference>
<dbReference type="InterPro" id="IPR036390">
    <property type="entry name" value="WH_DNA-bd_sf"/>
</dbReference>
<dbReference type="PROSITE" id="PS52050">
    <property type="entry name" value="WYL"/>
    <property type="match status" value="1"/>
</dbReference>
<evidence type="ECO:0000256" key="2">
    <source>
        <dbReference type="ARBA" id="ARBA00023125"/>
    </source>
</evidence>
<evidence type="ECO:0000313" key="6">
    <source>
        <dbReference type="Proteomes" id="UP000294911"/>
    </source>
</evidence>
<proteinExistence type="predicted"/>
<dbReference type="AlphaFoldDB" id="A0A4R2QMU6"/>
<protein>
    <submittedName>
        <fullName evidence="5">Putative DNA-binding transcriptional regulator YafY</fullName>
    </submittedName>
</protein>
<dbReference type="InterPro" id="IPR028349">
    <property type="entry name" value="PafC-like"/>
</dbReference>
<dbReference type="Gene3D" id="1.10.10.10">
    <property type="entry name" value="Winged helix-like DNA-binding domain superfamily/Winged helix DNA-binding domain"/>
    <property type="match status" value="1"/>
</dbReference>
<dbReference type="InterPro" id="IPR013196">
    <property type="entry name" value="HTH_11"/>
</dbReference>
<dbReference type="InterPro" id="IPR051534">
    <property type="entry name" value="CBASS_pafABC_assoc_protein"/>
</dbReference>
<evidence type="ECO:0000256" key="3">
    <source>
        <dbReference type="ARBA" id="ARBA00023163"/>
    </source>
</evidence>